<dbReference type="EMBL" id="LPUY01000077">
    <property type="protein sequence ID" value="KUP92233.1"/>
    <property type="molecule type" value="Genomic_DNA"/>
</dbReference>
<dbReference type="Gene3D" id="3.40.980.10">
    <property type="entry name" value="MoaB/Mog-like domain"/>
    <property type="match status" value="1"/>
</dbReference>
<keyword evidence="3" id="KW-1185">Reference proteome</keyword>
<dbReference type="InterPro" id="IPR001453">
    <property type="entry name" value="MoaB/Mog_dom"/>
</dbReference>
<dbReference type="PATRIC" id="fig|1768241.3.peg.3008"/>
<accession>A0A132BV50</accession>
<dbReference type="SUPFAM" id="SSF53218">
    <property type="entry name" value="Molybdenum cofactor biosynthesis proteins"/>
    <property type="match status" value="1"/>
</dbReference>
<dbReference type="OrthoDB" id="9779263at2"/>
<dbReference type="RefSeq" id="WP_068245033.1">
    <property type="nucleotide sequence ID" value="NZ_LPUY01000077.1"/>
</dbReference>
<protein>
    <submittedName>
        <fullName evidence="2">Putative molybdopterin binding domain protein</fullName>
    </submittedName>
</protein>
<evidence type="ECO:0000313" key="3">
    <source>
        <dbReference type="Proteomes" id="UP000068382"/>
    </source>
</evidence>
<organism evidence="2 3">
    <name type="scientific">Tritonibacter horizontis</name>
    <dbReference type="NCBI Taxonomy" id="1768241"/>
    <lineage>
        <taxon>Bacteria</taxon>
        <taxon>Pseudomonadati</taxon>
        <taxon>Pseudomonadota</taxon>
        <taxon>Alphaproteobacteria</taxon>
        <taxon>Rhodobacterales</taxon>
        <taxon>Paracoccaceae</taxon>
        <taxon>Tritonibacter</taxon>
    </lineage>
</organism>
<evidence type="ECO:0000313" key="2">
    <source>
        <dbReference type="EMBL" id="KUP92233.1"/>
    </source>
</evidence>
<dbReference type="CDD" id="cd03522">
    <property type="entry name" value="MoeA_like"/>
    <property type="match status" value="1"/>
</dbReference>
<dbReference type="Pfam" id="PF00994">
    <property type="entry name" value="MoCF_biosynth"/>
    <property type="match status" value="1"/>
</dbReference>
<proteinExistence type="predicted"/>
<name>A0A132BV50_9RHOB</name>
<gene>
    <name evidence="2" type="ORF">TRIHO_28710</name>
</gene>
<feature type="domain" description="MoaB/Mog" evidence="1">
    <location>
        <begin position="193"/>
        <end position="294"/>
    </location>
</feature>
<dbReference type="UniPathway" id="UPA00344"/>
<sequence length="342" mass="35747">MKFGPIRVQDAMGALVAHSVQARKRDKAEGWKTYKIAKGTLLSAAHIDDLMAAGHAQITVARLDAEDVHEDAAALQVAAAIVPDPQRQGLRISGAGAGRVNLYTTGCGITCVDSARIAALNAVDPMISIATVPDAHRVDEDGMVATIKIISYAVPQRALAAALRDVAGALRLLPPVYATATLIETQVSEEVPSDKGRAAMAGRLDRMKVDLGDRVLVPHRTSAIAEALRSAPGEVLLVLTGSATSDPMDVAPEAVRQAGGKVTRFGMPVDPGNLLFLGRLGEKPVIGLPGCARSPALNGADWVLERVLCGVALTSADIAAMGVGGLLKEIPTRPRPRRPEAE</sequence>
<comment type="caution">
    <text evidence="2">The sequence shown here is derived from an EMBL/GenBank/DDBJ whole genome shotgun (WGS) entry which is preliminary data.</text>
</comment>
<reference evidence="2 3" key="1">
    <citation type="submission" date="2015-12" db="EMBL/GenBank/DDBJ databases">
        <title>Genome sequence of the marine Rhodobacteraceae strain O3.65, Candidatus Tritonibacter horizontis.</title>
        <authorList>
            <person name="Poehlein A."/>
            <person name="Giebel H.A."/>
            <person name="Voget S."/>
            <person name="Brinkhoff T."/>
        </authorList>
    </citation>
    <scope>NUCLEOTIDE SEQUENCE [LARGE SCALE GENOMIC DNA]</scope>
    <source>
        <strain evidence="2 3">O3.65</strain>
    </source>
</reference>
<dbReference type="Proteomes" id="UP000068382">
    <property type="component" value="Unassembled WGS sequence"/>
</dbReference>
<dbReference type="AlphaFoldDB" id="A0A132BV50"/>
<dbReference type="InterPro" id="IPR036425">
    <property type="entry name" value="MoaB/Mog-like_dom_sf"/>
</dbReference>
<evidence type="ECO:0000259" key="1">
    <source>
        <dbReference type="Pfam" id="PF00994"/>
    </source>
</evidence>